<evidence type="ECO:0000256" key="1">
    <source>
        <dbReference type="SAM" id="MobiDB-lite"/>
    </source>
</evidence>
<feature type="domain" description="3-keto-alpha-glucoside-1,2-lyase/3-keto-2-hydroxy-glucal hydratase" evidence="2">
    <location>
        <begin position="341"/>
        <end position="564"/>
    </location>
</feature>
<organism evidence="3 4">
    <name type="scientific">Aporhodopirellula rubra</name>
    <dbReference type="NCBI Taxonomy" id="980271"/>
    <lineage>
        <taxon>Bacteria</taxon>
        <taxon>Pseudomonadati</taxon>
        <taxon>Planctomycetota</taxon>
        <taxon>Planctomycetia</taxon>
        <taxon>Pirellulales</taxon>
        <taxon>Pirellulaceae</taxon>
        <taxon>Aporhodopirellula</taxon>
    </lineage>
</organism>
<gene>
    <name evidence="3" type="ORF">FHS27_005991</name>
</gene>
<feature type="region of interest" description="Disordered" evidence="1">
    <location>
        <begin position="68"/>
        <end position="174"/>
    </location>
</feature>
<evidence type="ECO:0000313" key="4">
    <source>
        <dbReference type="Proteomes" id="UP000536179"/>
    </source>
</evidence>
<dbReference type="InterPro" id="IPR010496">
    <property type="entry name" value="AL/BT2_dom"/>
</dbReference>
<dbReference type="Proteomes" id="UP000536179">
    <property type="component" value="Unassembled WGS sequence"/>
</dbReference>
<comment type="caution">
    <text evidence="3">The sequence shown here is derived from an EMBL/GenBank/DDBJ whole genome shotgun (WGS) entry which is preliminary data.</text>
</comment>
<dbReference type="Gene3D" id="2.60.120.560">
    <property type="entry name" value="Exo-inulinase, domain 1"/>
    <property type="match status" value="2"/>
</dbReference>
<proteinExistence type="predicted"/>
<dbReference type="GO" id="GO:0016787">
    <property type="term" value="F:hydrolase activity"/>
    <property type="evidence" value="ECO:0007669"/>
    <property type="project" value="InterPro"/>
</dbReference>
<evidence type="ECO:0000313" key="3">
    <source>
        <dbReference type="EMBL" id="MBB3210145.1"/>
    </source>
</evidence>
<protein>
    <recommendedName>
        <fullName evidence="2">3-keto-alpha-glucoside-1,2-lyase/3-keto-2-hydroxy-glucal hydratase domain-containing protein</fullName>
    </recommendedName>
</protein>
<sequence>MNFPQRNPVRRHTARTFCAVVDDCNTPRHWGYLATKTFNCHAAPAFCCVLTLCGLSITAYADNPTPAPPAVTANAEQTQTAPAETADQPPTSDNSQPSDNAADPAQEKPAEPASPSQTANETESPSTENLPSETPAPETPTDDSPDAGPAQPTPPATPQRTPIFDGKSLTGWTNPYEWGKVEVVDGEIHLTAERKFFLVTEKEYHDYEFEGELKLPEGKSNSGFMARGQVMPNLVYGYQAEADPTERRWSGGLYDESRRQWLNPLWKQNEAQAAFDRNRWNRFRIRCVGHHLQFFVNDVPTTDYFDTADLSGRIGLQHHGEKGQTYRFRNLIVRDLGKQQWVPLFNAETNAGETADGEIIPGWKAIGGGTWTVNDGILQGRASIEANEPNGLLYSTREFTNATVRIVYRFKEGDSGFFVRSKITQANPFIAGVQCEIDGTDEVAGLYQTGGKGWLAKPLHYLEKRFPPDRRDVVRFRWEQARSGVPLADLKTKSPAPDSASNDENKEAPWQTMVVSVDGKRIVTHLNGCLASDLVVNDLAESGVIALQLHGNQNLEIDFRSIEVLQPVTP</sequence>
<name>A0A7W5H9I7_9BACT</name>
<reference evidence="3 4" key="1">
    <citation type="submission" date="2020-08" db="EMBL/GenBank/DDBJ databases">
        <title>Genomic Encyclopedia of Type Strains, Phase III (KMG-III): the genomes of soil and plant-associated and newly described type strains.</title>
        <authorList>
            <person name="Whitman W."/>
        </authorList>
    </citation>
    <scope>NUCLEOTIDE SEQUENCE [LARGE SCALE GENOMIC DNA]</scope>
    <source>
        <strain evidence="3 4">CECT 8075</strain>
    </source>
</reference>
<dbReference type="Pfam" id="PF06439">
    <property type="entry name" value="3keto-disac_hyd"/>
    <property type="match status" value="2"/>
</dbReference>
<feature type="compositionally biased region" description="Low complexity" evidence="1">
    <location>
        <begin position="70"/>
        <end position="91"/>
    </location>
</feature>
<accession>A0A7W5H9I7</accession>
<feature type="domain" description="3-keto-alpha-glucoside-1,2-lyase/3-keto-2-hydroxy-glucal hydratase" evidence="2">
    <location>
        <begin position="161"/>
        <end position="333"/>
    </location>
</feature>
<dbReference type="AlphaFoldDB" id="A0A7W5H9I7"/>
<feature type="region of interest" description="Disordered" evidence="1">
    <location>
        <begin position="487"/>
        <end position="510"/>
    </location>
</feature>
<evidence type="ECO:0000259" key="2">
    <source>
        <dbReference type="Pfam" id="PF06439"/>
    </source>
</evidence>
<dbReference type="EMBL" id="JACHXU010000032">
    <property type="protein sequence ID" value="MBB3210145.1"/>
    <property type="molecule type" value="Genomic_DNA"/>
</dbReference>
<feature type="compositionally biased region" description="Polar residues" evidence="1">
    <location>
        <begin position="114"/>
        <end position="132"/>
    </location>
</feature>
<keyword evidence="4" id="KW-1185">Reference proteome</keyword>